<accession>A0ACD5TGU3</accession>
<dbReference type="Proteomes" id="UP001732700">
    <property type="component" value="Chromosome 1A"/>
</dbReference>
<evidence type="ECO:0000313" key="1">
    <source>
        <dbReference type="EnsemblPlants" id="AVESA.00010b.r2.1AG0051990.1.CDS"/>
    </source>
</evidence>
<protein>
    <submittedName>
        <fullName evidence="1">Uncharacterized protein</fullName>
    </submittedName>
</protein>
<evidence type="ECO:0000313" key="2">
    <source>
        <dbReference type="Proteomes" id="UP001732700"/>
    </source>
</evidence>
<dbReference type="EnsemblPlants" id="AVESA.00010b.r2.1AG0051990.1">
    <property type="protein sequence ID" value="AVESA.00010b.r2.1AG0051990.1.CDS"/>
    <property type="gene ID" value="AVESA.00010b.r2.1AG0051990"/>
</dbReference>
<reference evidence="1" key="2">
    <citation type="submission" date="2025-09" db="UniProtKB">
        <authorList>
            <consortium name="EnsemblPlants"/>
        </authorList>
    </citation>
    <scope>IDENTIFICATION</scope>
</reference>
<organism evidence="1 2">
    <name type="scientific">Avena sativa</name>
    <name type="common">Oat</name>
    <dbReference type="NCBI Taxonomy" id="4498"/>
    <lineage>
        <taxon>Eukaryota</taxon>
        <taxon>Viridiplantae</taxon>
        <taxon>Streptophyta</taxon>
        <taxon>Embryophyta</taxon>
        <taxon>Tracheophyta</taxon>
        <taxon>Spermatophyta</taxon>
        <taxon>Magnoliopsida</taxon>
        <taxon>Liliopsida</taxon>
        <taxon>Poales</taxon>
        <taxon>Poaceae</taxon>
        <taxon>BOP clade</taxon>
        <taxon>Pooideae</taxon>
        <taxon>Poodae</taxon>
        <taxon>Poeae</taxon>
        <taxon>Poeae Chloroplast Group 1 (Aveneae type)</taxon>
        <taxon>Aveninae</taxon>
        <taxon>Avena</taxon>
    </lineage>
</organism>
<keyword evidence="2" id="KW-1185">Reference proteome</keyword>
<reference evidence="1" key="1">
    <citation type="submission" date="2021-05" db="EMBL/GenBank/DDBJ databases">
        <authorList>
            <person name="Scholz U."/>
            <person name="Mascher M."/>
            <person name="Fiebig A."/>
        </authorList>
    </citation>
    <scope>NUCLEOTIDE SEQUENCE [LARGE SCALE GENOMIC DNA]</scope>
</reference>
<name>A0ACD5TGU3_AVESA</name>
<proteinExistence type="predicted"/>
<sequence>MAVVLDALVPYVNKMITGMAEEEVCMLLGVSSEIKKLEANLVYLQNYIADAERRRITDKSVKVWVGRLKDAMYEATDILELCQLEAMDRQPEERSRDAASNSSRFCSLLGKLKKKLQSFLEPFLFCLQNPSFAHEIGGRIKKLNGDLDGIRKDAVAFNFVSLTSYEEQGGWTDSANRSRISKTTPGFDETAIDGSESDFDQLKDVGMKIIAQCDGLPLAIKVMGGLLSTRRLSEREWEIVHTKNLEWGKYGSHEELNYSVHLSYDDLSPELKQCFLYYSFLPHGSAFSENIVISMWISEGFVQPGDRSESAQLDVEEIAVEYHRELVARNLLELNMLGKSGWVYTMHDVIRSFAQFVAREEALLVEETDIASILSHNRKIRRLSMDTSDSVLEWNLLEKMESLRTLVIDCNFKPGGGSSLASFSSLRVLDINNADCDWTLGIQGLENVSNGSVAARAIIGNKKHLTSLDLVCHKNDEGERIASVFCELCPQPYLEDLSMTGYSGRRLPNWMSMPTATAFKSLRCIELDGLYYCTQLPNGLCGMLSLDKLVINYAPAIKVVGPDFQTLASGESGGALVTRPFPKLRILDLHSMDGWMKWDWEEEEGRAMAMPALERLRITGCCLLTHLPTGLASKNSALWVSVQQQLGQLMPYG</sequence>